<evidence type="ECO:0000313" key="4">
    <source>
        <dbReference type="Proteomes" id="UP000035760"/>
    </source>
</evidence>
<dbReference type="SUPFAM" id="SSF53756">
    <property type="entry name" value="UDP-Glycosyltransferase/glycogen phosphorylase"/>
    <property type="match status" value="1"/>
</dbReference>
<proteinExistence type="predicted"/>
<dbReference type="InterPro" id="IPR002201">
    <property type="entry name" value="Glyco_trans_9"/>
</dbReference>
<organism evidence="3 4">
    <name type="scientific">Candidatus Competibacter denitrificans Run_A_D11</name>
    <dbReference type="NCBI Taxonomy" id="1400863"/>
    <lineage>
        <taxon>Bacteria</taxon>
        <taxon>Pseudomonadati</taxon>
        <taxon>Pseudomonadota</taxon>
        <taxon>Gammaproteobacteria</taxon>
        <taxon>Candidatus Competibacteraceae</taxon>
        <taxon>Candidatus Competibacter</taxon>
    </lineage>
</organism>
<sequence length="336" mass="36520">MKLASLGRTLLIQPLPGIGDMVWHLPHIHALARTAVDGQIDVLAKPRSRADQLLGADSSVRRILWLERDAGLHSGWMGTRRLVALLRSGDYRQVWLLHDSARYALLAWLAGIVERFGYGFGAQRLWLKKPGLPSKYRYDHPITKANTLLDLYGISRIAGDEKLCLDIQKRQEITSRFAHLPQPWIALGIGSSESWKQWGEANFVALAGEINRRGWGSPILIGGGPREASLATQIEAKVRDAGGSILNGVDLTVAETAALISCTRLYIGNDTGFLNVAAALGINALGLFGSSPPLSYSPFIHVIAPGDGRGCDYHSRNMAGIAVEVVVQRAARLLVG</sequence>
<keyword evidence="2 3" id="KW-0808">Transferase</keyword>
<keyword evidence="1" id="KW-0328">Glycosyltransferase</keyword>
<dbReference type="InterPro" id="IPR051199">
    <property type="entry name" value="LPS_LOS_Heptosyltrfase"/>
</dbReference>
<evidence type="ECO:0000313" key="3">
    <source>
        <dbReference type="EMBL" id="CDI02060.1"/>
    </source>
</evidence>
<evidence type="ECO:0000256" key="1">
    <source>
        <dbReference type="ARBA" id="ARBA00022676"/>
    </source>
</evidence>
<keyword evidence="4" id="KW-1185">Reference proteome</keyword>
<dbReference type="CDD" id="cd03789">
    <property type="entry name" value="GT9_LPS_heptosyltransferase"/>
    <property type="match status" value="1"/>
</dbReference>
<dbReference type="OrthoDB" id="9797795at2"/>
<accession>W6M8P5</accession>
<reference evidence="3" key="1">
    <citation type="submission" date="2013-07" db="EMBL/GenBank/DDBJ databases">
        <authorList>
            <person name="McIlroy S."/>
        </authorList>
    </citation>
    <scope>NUCLEOTIDE SEQUENCE [LARGE SCALE GENOMIC DNA]</scope>
    <source>
        <strain evidence="3">Run_A_D11</strain>
    </source>
</reference>
<dbReference type="RefSeq" id="WP_048671800.1">
    <property type="nucleotide sequence ID" value="NZ_CBTJ020000030.1"/>
</dbReference>
<dbReference type="Gene3D" id="3.40.50.2000">
    <property type="entry name" value="Glycogen Phosphorylase B"/>
    <property type="match status" value="2"/>
</dbReference>
<dbReference type="EMBL" id="CBTJ020000030">
    <property type="protein sequence ID" value="CDI02060.1"/>
    <property type="molecule type" value="Genomic_DNA"/>
</dbReference>
<name>W6M8P5_9GAMM</name>
<gene>
    <name evidence="3" type="ORF">BN873_240008</name>
</gene>
<protein>
    <submittedName>
        <fullName evidence="3">Glycosyl transferase family 9</fullName>
    </submittedName>
</protein>
<reference evidence="3" key="2">
    <citation type="submission" date="2014-03" db="EMBL/GenBank/DDBJ databases">
        <title>Candidatus Competibacter-lineage genomes retrieved from metagenomes reveal functional metabolic diversity.</title>
        <authorList>
            <person name="McIlroy S.J."/>
            <person name="Albertsen M."/>
            <person name="Andresen E.K."/>
            <person name="Saunders A.M."/>
            <person name="Kristiansen R."/>
            <person name="Stokholm-Bjerregaard M."/>
            <person name="Nielsen K.L."/>
            <person name="Nielsen P.H."/>
        </authorList>
    </citation>
    <scope>NUCLEOTIDE SEQUENCE</scope>
    <source>
        <strain evidence="3">Run_A_D11</strain>
    </source>
</reference>
<dbReference type="Pfam" id="PF01075">
    <property type="entry name" value="Glyco_transf_9"/>
    <property type="match status" value="1"/>
</dbReference>
<dbReference type="GO" id="GO:0008713">
    <property type="term" value="F:ADP-heptose-lipopolysaccharide heptosyltransferase activity"/>
    <property type="evidence" value="ECO:0007669"/>
    <property type="project" value="TreeGrafter"/>
</dbReference>
<evidence type="ECO:0000256" key="2">
    <source>
        <dbReference type="ARBA" id="ARBA00022679"/>
    </source>
</evidence>
<dbReference type="Proteomes" id="UP000035760">
    <property type="component" value="Unassembled WGS sequence"/>
</dbReference>
<dbReference type="GO" id="GO:0009244">
    <property type="term" value="P:lipopolysaccharide core region biosynthetic process"/>
    <property type="evidence" value="ECO:0007669"/>
    <property type="project" value="TreeGrafter"/>
</dbReference>
<dbReference type="GO" id="GO:0005829">
    <property type="term" value="C:cytosol"/>
    <property type="evidence" value="ECO:0007669"/>
    <property type="project" value="TreeGrafter"/>
</dbReference>
<dbReference type="PANTHER" id="PTHR30160">
    <property type="entry name" value="TETRAACYLDISACCHARIDE 4'-KINASE-RELATED"/>
    <property type="match status" value="1"/>
</dbReference>
<dbReference type="STRING" id="1400863.BN873_240008"/>
<dbReference type="AlphaFoldDB" id="W6M8P5"/>
<comment type="caution">
    <text evidence="3">The sequence shown here is derived from an EMBL/GenBank/DDBJ whole genome shotgun (WGS) entry which is preliminary data.</text>
</comment>